<dbReference type="RefSeq" id="WP_195001921.1">
    <property type="nucleotide sequence ID" value="NZ_JADLQN010000001.1"/>
</dbReference>
<dbReference type="EMBL" id="JADLQN010000001">
    <property type="protein sequence ID" value="MBF6355315.1"/>
    <property type="molecule type" value="Genomic_DNA"/>
</dbReference>
<evidence type="ECO:0000313" key="3">
    <source>
        <dbReference type="Proteomes" id="UP000707731"/>
    </source>
</evidence>
<evidence type="ECO:0000259" key="1">
    <source>
        <dbReference type="Pfam" id="PF09995"/>
    </source>
</evidence>
<gene>
    <name evidence="2" type="ORF">IU449_12300</name>
</gene>
<proteinExistence type="predicted"/>
<accession>A0ABS0DA19</accession>
<comment type="caution">
    <text evidence="2">The sequence shown here is derived from an EMBL/GenBank/DDBJ whole genome shotgun (WGS) entry which is preliminary data.</text>
</comment>
<feature type="domain" description="ER-bound oxygenase mpaB/mpaB'/Rubber oxygenase catalytic" evidence="1">
    <location>
        <begin position="25"/>
        <end position="255"/>
    </location>
</feature>
<dbReference type="PANTHER" id="PTHR36151">
    <property type="entry name" value="BLR2777 PROTEIN"/>
    <property type="match status" value="1"/>
</dbReference>
<organism evidence="2 3">
    <name type="scientific">Nocardia higoensis</name>
    <dbReference type="NCBI Taxonomy" id="228599"/>
    <lineage>
        <taxon>Bacteria</taxon>
        <taxon>Bacillati</taxon>
        <taxon>Actinomycetota</taxon>
        <taxon>Actinomycetes</taxon>
        <taxon>Mycobacteriales</taxon>
        <taxon>Nocardiaceae</taxon>
        <taxon>Nocardia</taxon>
    </lineage>
</organism>
<protein>
    <submittedName>
        <fullName evidence="2">DUF2236 domain-containing protein</fullName>
    </submittedName>
</protein>
<evidence type="ECO:0000313" key="2">
    <source>
        <dbReference type="EMBL" id="MBF6355315.1"/>
    </source>
</evidence>
<sequence length="288" mass="32264">MASPLRAARSSAPTSGSADIGFDIRDHVDATSAFFGAATNVIMQLSMPPVGYGVVESKVDSGNIMVHPVKRARTTLTYLAVAMVGTEEDRLAYRAAVDSVHRAVRSGPDSPVKYNAFDRRLQLWVAACLYWGARDLHERMHGPMSAAEADAFYRTAERLGTTLQVHPDQWPADRDAFDAYWHEHLATTRIDPPVRDFFWDLVNLKMFPLPVQLALAPLHRWVTAGLLPERLREQMGMRWSPADDRRLAVLLSTVGAVEDRLPRAVKTLPISALLWDMRLRRRLGLPMV</sequence>
<dbReference type="PANTHER" id="PTHR36151:SF3">
    <property type="entry name" value="ER-BOUND OXYGENASE MPAB_MPAB'_RUBBER OXYGENASE CATALYTIC DOMAIN-CONTAINING PROTEIN"/>
    <property type="match status" value="1"/>
</dbReference>
<name>A0ABS0DA19_9NOCA</name>
<dbReference type="Proteomes" id="UP000707731">
    <property type="component" value="Unassembled WGS sequence"/>
</dbReference>
<keyword evidence="3" id="KW-1185">Reference proteome</keyword>
<reference evidence="2 3" key="1">
    <citation type="submission" date="2020-10" db="EMBL/GenBank/DDBJ databases">
        <title>Identification of Nocardia species via Next-generation sequencing and recognition of intraspecies genetic diversity.</title>
        <authorList>
            <person name="Li P."/>
            <person name="Li P."/>
            <person name="Lu B."/>
        </authorList>
    </citation>
    <scope>NUCLEOTIDE SEQUENCE [LARGE SCALE GENOMIC DNA]</scope>
    <source>
        <strain evidence="2 3">BJ06-0143</strain>
    </source>
</reference>
<dbReference type="InterPro" id="IPR018713">
    <property type="entry name" value="MPAB/Lcp_cat_dom"/>
</dbReference>
<dbReference type="Pfam" id="PF09995">
    <property type="entry name" value="MPAB_Lcp_cat"/>
    <property type="match status" value="1"/>
</dbReference>